<keyword evidence="3" id="KW-1185">Reference proteome</keyword>
<dbReference type="Pfam" id="PF13489">
    <property type="entry name" value="Methyltransf_23"/>
    <property type="match status" value="1"/>
</dbReference>
<dbReference type="EMBL" id="SKBM01000002">
    <property type="protein sequence ID" value="TCZ66172.1"/>
    <property type="molecule type" value="Genomic_DNA"/>
</dbReference>
<sequence>MRRLLQAALPGLPYPFAGTPAPCALCGGTAATVIARLDRRLKPLTTVACTGCGLIRTDPMPTEAELAAYYTVLYRLDYQLAGRGPSRAHLGRGRREAAGRLALLAPALPRGARVLDFGCGSGEFLAALAAAGHAPLGLEPGADYAAAARRRYGVPVLAASLGEAEFPARSFDAITAHHVIEHLRDPVAALARLAGWLRADGVLYVSVPDLSPSDQPPFARLHFAHVHNFVPATLLAAARRAGLEPDPRFPPQGTTLVLRHAAAGPATAAEVADPARAATIIAGLPDVSPLRHALSLRWVGRTARKARRWISNTAGGCRRPPRSAAAAPRKPASLAAEPQ</sequence>
<dbReference type="InterPro" id="IPR029063">
    <property type="entry name" value="SAM-dependent_MTases_sf"/>
</dbReference>
<feature type="compositionally biased region" description="Low complexity" evidence="1">
    <location>
        <begin position="322"/>
        <end position="339"/>
    </location>
</feature>
<dbReference type="GO" id="GO:0008168">
    <property type="term" value="F:methyltransferase activity"/>
    <property type="evidence" value="ECO:0007669"/>
    <property type="project" value="UniProtKB-KW"/>
</dbReference>
<gene>
    <name evidence="2" type="ORF">EXY23_03615</name>
</gene>
<reference evidence="2 3" key="1">
    <citation type="submission" date="2019-03" db="EMBL/GenBank/DDBJ databases">
        <title>Paracraurococcus aquatilis NE82 genome sequence.</title>
        <authorList>
            <person name="Zhao Y."/>
            <person name="Du Z."/>
        </authorList>
    </citation>
    <scope>NUCLEOTIDE SEQUENCE [LARGE SCALE GENOMIC DNA]</scope>
    <source>
        <strain evidence="2 3">NE82</strain>
    </source>
</reference>
<feature type="region of interest" description="Disordered" evidence="1">
    <location>
        <begin position="311"/>
        <end position="339"/>
    </location>
</feature>
<dbReference type="CDD" id="cd02440">
    <property type="entry name" value="AdoMet_MTases"/>
    <property type="match status" value="1"/>
</dbReference>
<protein>
    <submittedName>
        <fullName evidence="2">Class I SAM-dependent methyltransferase</fullName>
    </submittedName>
</protein>
<dbReference type="OrthoDB" id="7537532at2"/>
<keyword evidence="2" id="KW-0808">Transferase</keyword>
<dbReference type="PANTHER" id="PTHR43861">
    <property type="entry name" value="TRANS-ACONITATE 2-METHYLTRANSFERASE-RELATED"/>
    <property type="match status" value="1"/>
</dbReference>
<comment type="caution">
    <text evidence="2">The sequence shown here is derived from an EMBL/GenBank/DDBJ whole genome shotgun (WGS) entry which is preliminary data.</text>
</comment>
<evidence type="ECO:0000256" key="1">
    <source>
        <dbReference type="SAM" id="MobiDB-lite"/>
    </source>
</evidence>
<dbReference type="Gene3D" id="3.40.50.150">
    <property type="entry name" value="Vaccinia Virus protein VP39"/>
    <property type="match status" value="1"/>
</dbReference>
<organism evidence="2 3">
    <name type="scientific">Roseicella aquatilis</name>
    <dbReference type="NCBI Taxonomy" id="2527868"/>
    <lineage>
        <taxon>Bacteria</taxon>
        <taxon>Pseudomonadati</taxon>
        <taxon>Pseudomonadota</taxon>
        <taxon>Alphaproteobacteria</taxon>
        <taxon>Acetobacterales</taxon>
        <taxon>Roseomonadaceae</taxon>
        <taxon>Roseicella</taxon>
    </lineage>
</organism>
<dbReference type="RefSeq" id="WP_132284617.1">
    <property type="nucleotide sequence ID" value="NZ_SKBM01000002.1"/>
</dbReference>
<proteinExistence type="predicted"/>
<evidence type="ECO:0000313" key="2">
    <source>
        <dbReference type="EMBL" id="TCZ66172.1"/>
    </source>
</evidence>
<evidence type="ECO:0000313" key="3">
    <source>
        <dbReference type="Proteomes" id="UP000295023"/>
    </source>
</evidence>
<accession>A0A4V2WM74</accession>
<name>A0A4V2WM74_9PROT</name>
<dbReference type="SUPFAM" id="SSF53335">
    <property type="entry name" value="S-adenosyl-L-methionine-dependent methyltransferases"/>
    <property type="match status" value="1"/>
</dbReference>
<dbReference type="GO" id="GO:0032259">
    <property type="term" value="P:methylation"/>
    <property type="evidence" value="ECO:0007669"/>
    <property type="project" value="UniProtKB-KW"/>
</dbReference>
<dbReference type="AlphaFoldDB" id="A0A4V2WM74"/>
<keyword evidence="2" id="KW-0489">Methyltransferase</keyword>
<dbReference type="Proteomes" id="UP000295023">
    <property type="component" value="Unassembled WGS sequence"/>
</dbReference>